<dbReference type="Proteomes" id="UP000663879">
    <property type="component" value="Unassembled WGS sequence"/>
</dbReference>
<gene>
    <name evidence="2" type="ORF">OXX778_LOCUS9001</name>
</gene>
<organism evidence="2 3">
    <name type="scientific">Brachionus calyciflorus</name>
    <dbReference type="NCBI Taxonomy" id="104777"/>
    <lineage>
        <taxon>Eukaryota</taxon>
        <taxon>Metazoa</taxon>
        <taxon>Spiralia</taxon>
        <taxon>Gnathifera</taxon>
        <taxon>Rotifera</taxon>
        <taxon>Eurotatoria</taxon>
        <taxon>Monogononta</taxon>
        <taxon>Pseudotrocha</taxon>
        <taxon>Ploima</taxon>
        <taxon>Brachionidae</taxon>
        <taxon>Brachionus</taxon>
    </lineage>
</organism>
<dbReference type="AlphaFoldDB" id="A0A813W3Y3"/>
<dbReference type="InterPro" id="IPR012337">
    <property type="entry name" value="RNaseH-like_sf"/>
</dbReference>
<dbReference type="EMBL" id="CAJNOC010001291">
    <property type="protein sequence ID" value="CAF0852040.1"/>
    <property type="molecule type" value="Genomic_DNA"/>
</dbReference>
<comment type="caution">
    <text evidence="2">The sequence shown here is derived from an EMBL/GenBank/DDBJ whole genome shotgun (WGS) entry which is preliminary data.</text>
</comment>
<feature type="domain" description="Tc1-like transposase DDE" evidence="1">
    <location>
        <begin position="26"/>
        <end position="79"/>
    </location>
</feature>
<evidence type="ECO:0000313" key="2">
    <source>
        <dbReference type="EMBL" id="CAF0852040.1"/>
    </source>
</evidence>
<dbReference type="Pfam" id="PF13358">
    <property type="entry name" value="DDE_3"/>
    <property type="match status" value="1"/>
</dbReference>
<keyword evidence="3" id="KW-1185">Reference proteome</keyword>
<reference evidence="2" key="1">
    <citation type="submission" date="2021-02" db="EMBL/GenBank/DDBJ databases">
        <authorList>
            <person name="Nowell W R."/>
        </authorList>
    </citation>
    <scope>NUCLEOTIDE SEQUENCE</scope>
    <source>
        <strain evidence="2">Ploen Becks lab</strain>
    </source>
</reference>
<protein>
    <recommendedName>
        <fullName evidence="1">Tc1-like transposase DDE domain-containing protein</fullName>
    </recommendedName>
</protein>
<dbReference type="InterPro" id="IPR038717">
    <property type="entry name" value="Tc1-like_DDE_dom"/>
</dbReference>
<accession>A0A813W3Y3</accession>
<name>A0A813W3Y3_9BILA</name>
<evidence type="ECO:0000259" key="1">
    <source>
        <dbReference type="Pfam" id="PF13358"/>
    </source>
</evidence>
<evidence type="ECO:0000313" key="3">
    <source>
        <dbReference type="Proteomes" id="UP000663879"/>
    </source>
</evidence>
<dbReference type="InterPro" id="IPR036397">
    <property type="entry name" value="RNaseH_sf"/>
</dbReference>
<dbReference type="Gene3D" id="3.30.420.10">
    <property type="entry name" value="Ribonuclease H-like superfamily/Ribonuclease H"/>
    <property type="match status" value="1"/>
</dbReference>
<dbReference type="GO" id="GO:0003676">
    <property type="term" value="F:nucleic acid binding"/>
    <property type="evidence" value="ECO:0007669"/>
    <property type="project" value="InterPro"/>
</dbReference>
<proteinExistence type="predicted"/>
<sequence>MDSKLYNEILSDFLLPFGAINYDFDYFLHQDNDPKHKSSECRSFLEKNGINWIRSPPRSPDLNPIEMLWHEMKAYVRKFNCTTDAEIAEKVIGFQRNLTPERCQKYIDRLKKACL</sequence>
<dbReference type="OrthoDB" id="6021633at2759"/>
<dbReference type="SUPFAM" id="SSF53098">
    <property type="entry name" value="Ribonuclease H-like"/>
    <property type="match status" value="1"/>
</dbReference>